<accession>A0A9Q9U9X1</accession>
<sequence>MYCGVDGSGLDLADRYEDQTPAPSALWKANFHGSLNSLAALMRIRLSQDTNYLVPWLYISLDLQYVRTFQVDDKATVRRCQACQLAVAAEGLDRTDL</sequence>
<dbReference type="EMBL" id="CABFJX010000246">
    <property type="protein sequence ID" value="VTT69234.1"/>
    <property type="molecule type" value="Genomic_DNA"/>
</dbReference>
<comment type="caution">
    <text evidence="1">The sequence shown here is derived from an EMBL/GenBank/DDBJ whole genome shotgun (WGS) entry which is preliminary data.</text>
</comment>
<gene>
    <name evidence="1" type="ORF">C2S_7400</name>
</gene>
<dbReference type="AlphaFoldDB" id="A0A9Q9U9X1"/>
<proteinExistence type="predicted"/>
<evidence type="ECO:0000313" key="1">
    <source>
        <dbReference type="EMBL" id="VTT69234.1"/>
    </source>
</evidence>
<name>A0A9Q9U9X1_FUSFU</name>
<protein>
    <submittedName>
        <fullName evidence="1">Uncharacterized protein</fullName>
    </submittedName>
</protein>
<organism evidence="1 2">
    <name type="scientific">Fusarium fujikuroi</name>
    <name type="common">Bakanae and foot rot disease fungus</name>
    <name type="synonym">Gibberella fujikuroi</name>
    <dbReference type="NCBI Taxonomy" id="5127"/>
    <lineage>
        <taxon>Eukaryota</taxon>
        <taxon>Fungi</taxon>
        <taxon>Dikarya</taxon>
        <taxon>Ascomycota</taxon>
        <taxon>Pezizomycotina</taxon>
        <taxon>Sordariomycetes</taxon>
        <taxon>Hypocreomycetidae</taxon>
        <taxon>Hypocreales</taxon>
        <taxon>Nectriaceae</taxon>
        <taxon>Fusarium</taxon>
        <taxon>Fusarium fujikuroi species complex</taxon>
    </lineage>
</organism>
<evidence type="ECO:0000313" key="2">
    <source>
        <dbReference type="Proteomes" id="UP000760494"/>
    </source>
</evidence>
<reference evidence="1" key="1">
    <citation type="submission" date="2019-05" db="EMBL/GenBank/DDBJ databases">
        <authorList>
            <person name="Piombo E."/>
        </authorList>
    </citation>
    <scope>NUCLEOTIDE SEQUENCE</scope>
    <source>
        <strain evidence="1">C2S</strain>
    </source>
</reference>
<dbReference type="Proteomes" id="UP000760494">
    <property type="component" value="Unassembled WGS sequence"/>
</dbReference>